<dbReference type="InterPro" id="IPR005835">
    <property type="entry name" value="NTP_transferase_dom"/>
</dbReference>
<dbReference type="Proteomes" id="UP000641588">
    <property type="component" value="Unassembled WGS sequence"/>
</dbReference>
<dbReference type="EMBL" id="WHOD01000128">
    <property type="protein sequence ID" value="NOU98179.1"/>
    <property type="molecule type" value="Genomic_DNA"/>
</dbReference>
<dbReference type="PANTHER" id="PTHR46390">
    <property type="entry name" value="MANNOSE-1-PHOSPHATE GUANYLYLTRANSFERASE"/>
    <property type="match status" value="1"/>
</dbReference>
<dbReference type="Gene3D" id="2.60.120.10">
    <property type="entry name" value="Jelly Rolls"/>
    <property type="match status" value="1"/>
</dbReference>
<dbReference type="SUPFAM" id="SSF51182">
    <property type="entry name" value="RmlC-like cupins"/>
    <property type="match status" value="1"/>
</dbReference>
<dbReference type="PANTHER" id="PTHR46390:SF1">
    <property type="entry name" value="MANNOSE-1-PHOSPHATE GUANYLYLTRANSFERASE"/>
    <property type="match status" value="1"/>
</dbReference>
<sequence length="434" mass="48298">MLRIVLLSGGSGKRLWPLSNEIRSKVFLKLLNSEDGGKESMIQRVCRQLDAVGLLPNTSIVTHKSQFEITQNHIGETVPIICEPYKRGTFTAIALSAAYFHSKLNADPNETICVLPVDVFVETAFFQLLYKLHDALASSQADLALIGTVPRHPSNQYGYIVPYVNSGSDFYSVAQFAEKPDETIATRLINQHALWNCGVFAFSLNFMLSYLKNKGLPIDYDPLHERYKELPEVSFDHEVVEKTAHSVVIPYDGAWKDLGSWDTLTNHLESSVIGIGELCHNSVNTQLVNELPIPIHIIDVPNAIVAASPDGILVASKSKSSQIKQRLSHEWARTMYEEKSWGTSRVLDLSKGDEETETVTSKMVINHGKKIDEPSNMKIKKIWTVISGSGEFTLNDVIGTIKAGDVLEIPCGVKHSLRANRQLEIIEVYIKQGN</sequence>
<keyword evidence="3" id="KW-1185">Reference proteome</keyword>
<organism evidence="2 3">
    <name type="scientific">Paenibacillus foliorum</name>
    <dbReference type="NCBI Taxonomy" id="2654974"/>
    <lineage>
        <taxon>Bacteria</taxon>
        <taxon>Bacillati</taxon>
        <taxon>Bacillota</taxon>
        <taxon>Bacilli</taxon>
        <taxon>Bacillales</taxon>
        <taxon>Paenibacillaceae</taxon>
        <taxon>Paenibacillus</taxon>
    </lineage>
</organism>
<dbReference type="SUPFAM" id="SSF53448">
    <property type="entry name" value="Nucleotide-diphospho-sugar transferases"/>
    <property type="match status" value="1"/>
</dbReference>
<dbReference type="InterPro" id="IPR051161">
    <property type="entry name" value="Mannose-6P_isomerase_type2"/>
</dbReference>
<dbReference type="InterPro" id="IPR029044">
    <property type="entry name" value="Nucleotide-diphossugar_trans"/>
</dbReference>
<name>A0A972GWG4_9BACL</name>
<gene>
    <name evidence="2" type="ORF">GC093_33850</name>
</gene>
<evidence type="ECO:0000259" key="1">
    <source>
        <dbReference type="Pfam" id="PF00483"/>
    </source>
</evidence>
<dbReference type="AlphaFoldDB" id="A0A972GWG4"/>
<accession>A0A972GWG4</accession>
<feature type="domain" description="Nucleotidyl transferase" evidence="1">
    <location>
        <begin position="5"/>
        <end position="266"/>
    </location>
</feature>
<keyword evidence="2" id="KW-0808">Transferase</keyword>
<dbReference type="InterPro" id="IPR011051">
    <property type="entry name" value="RmlC_Cupin_sf"/>
</dbReference>
<protein>
    <submittedName>
        <fullName evidence="2">Mannose-1-phosphate guanylyltransferase</fullName>
    </submittedName>
</protein>
<dbReference type="Gene3D" id="3.90.550.10">
    <property type="entry name" value="Spore Coat Polysaccharide Biosynthesis Protein SpsA, Chain A"/>
    <property type="match status" value="1"/>
</dbReference>
<proteinExistence type="predicted"/>
<keyword evidence="2" id="KW-0548">Nucleotidyltransferase</keyword>
<evidence type="ECO:0000313" key="3">
    <source>
        <dbReference type="Proteomes" id="UP000641588"/>
    </source>
</evidence>
<evidence type="ECO:0000313" key="2">
    <source>
        <dbReference type="EMBL" id="NOU98179.1"/>
    </source>
</evidence>
<dbReference type="GO" id="GO:0009298">
    <property type="term" value="P:GDP-mannose biosynthetic process"/>
    <property type="evidence" value="ECO:0007669"/>
    <property type="project" value="TreeGrafter"/>
</dbReference>
<reference evidence="2" key="1">
    <citation type="submission" date="2019-10" db="EMBL/GenBank/DDBJ databases">
        <title>Description of Paenibacillus glebae sp. nov.</title>
        <authorList>
            <person name="Carlier A."/>
            <person name="Qi S."/>
        </authorList>
    </citation>
    <scope>NUCLEOTIDE SEQUENCE</scope>
    <source>
        <strain evidence="2">LMG 31456</strain>
    </source>
</reference>
<comment type="caution">
    <text evidence="2">The sequence shown here is derived from an EMBL/GenBank/DDBJ whole genome shotgun (WGS) entry which is preliminary data.</text>
</comment>
<dbReference type="Pfam" id="PF00483">
    <property type="entry name" value="NTP_transferase"/>
    <property type="match status" value="1"/>
</dbReference>
<dbReference type="InterPro" id="IPR014710">
    <property type="entry name" value="RmlC-like_jellyroll"/>
</dbReference>
<dbReference type="GO" id="GO:0004475">
    <property type="term" value="F:mannose-1-phosphate guanylyltransferase (GTP) activity"/>
    <property type="evidence" value="ECO:0007669"/>
    <property type="project" value="TreeGrafter"/>
</dbReference>